<dbReference type="STRING" id="45351.A7RHQ6"/>
<dbReference type="Pfam" id="PF10591">
    <property type="entry name" value="SPARC_Ca_bdg"/>
    <property type="match status" value="1"/>
</dbReference>
<evidence type="ECO:0000256" key="7">
    <source>
        <dbReference type="SAM" id="SignalP"/>
    </source>
</evidence>
<gene>
    <name evidence="9" type="ORF">NEMVEDRAFT_v1g238351</name>
</gene>
<dbReference type="Proteomes" id="UP000001593">
    <property type="component" value="Unassembled WGS sequence"/>
</dbReference>
<organism evidence="9 10">
    <name type="scientific">Nematostella vectensis</name>
    <name type="common">Starlet sea anemone</name>
    <dbReference type="NCBI Taxonomy" id="45351"/>
    <lineage>
        <taxon>Eukaryota</taxon>
        <taxon>Metazoa</taxon>
        <taxon>Cnidaria</taxon>
        <taxon>Anthozoa</taxon>
        <taxon>Hexacorallia</taxon>
        <taxon>Actiniaria</taxon>
        <taxon>Edwardsiidae</taxon>
        <taxon>Nematostella</taxon>
    </lineage>
</organism>
<comment type="subcellular location">
    <subcellularLocation>
        <location evidence="1">Secreted</location>
    </subcellularLocation>
</comment>
<dbReference type="GO" id="GO:0005509">
    <property type="term" value="F:calcium ion binding"/>
    <property type="evidence" value="ECO:0000318"/>
    <property type="project" value="GO_Central"/>
</dbReference>
<dbReference type="GO" id="GO:0005615">
    <property type="term" value="C:extracellular space"/>
    <property type="evidence" value="ECO:0000318"/>
    <property type="project" value="GO_Central"/>
</dbReference>
<dbReference type="InterPro" id="IPR002350">
    <property type="entry name" value="Kazal_dom"/>
</dbReference>
<dbReference type="InterPro" id="IPR019577">
    <property type="entry name" value="SPARC/Testican_Ca-bd-dom"/>
</dbReference>
<feature type="chain" id="PRO_5002711307" description="Kazal-like domain-containing protein" evidence="7">
    <location>
        <begin position="21"/>
        <end position="211"/>
    </location>
</feature>
<dbReference type="eggNOG" id="ENOG502SB0R">
    <property type="taxonomic scope" value="Eukaryota"/>
</dbReference>
<evidence type="ECO:0000313" key="9">
    <source>
        <dbReference type="EMBL" id="EDO48895.1"/>
    </source>
</evidence>
<keyword evidence="2" id="KW-0964">Secreted</keyword>
<evidence type="ECO:0000256" key="1">
    <source>
        <dbReference type="ARBA" id="ARBA00004613"/>
    </source>
</evidence>
<dbReference type="InParanoid" id="A7RHQ6"/>
<feature type="signal peptide" evidence="7">
    <location>
        <begin position="1"/>
        <end position="20"/>
    </location>
</feature>
<dbReference type="Gene3D" id="3.30.60.30">
    <property type="match status" value="1"/>
</dbReference>
<dbReference type="EMBL" id="DS469511">
    <property type="protein sequence ID" value="EDO48895.1"/>
    <property type="molecule type" value="Genomic_DNA"/>
</dbReference>
<evidence type="ECO:0000256" key="4">
    <source>
        <dbReference type="ARBA" id="ARBA00022837"/>
    </source>
</evidence>
<dbReference type="AlphaFoldDB" id="A7RHQ6"/>
<evidence type="ECO:0000256" key="3">
    <source>
        <dbReference type="ARBA" id="ARBA00022729"/>
    </source>
</evidence>
<keyword evidence="6" id="KW-0325">Glycoprotein</keyword>
<proteinExistence type="predicted"/>
<dbReference type="Gene3D" id="1.10.238.10">
    <property type="entry name" value="EF-hand"/>
    <property type="match status" value="1"/>
</dbReference>
<dbReference type="SMART" id="SM00280">
    <property type="entry name" value="KAZAL"/>
    <property type="match status" value="1"/>
</dbReference>
<dbReference type="SUPFAM" id="SSF47473">
    <property type="entry name" value="EF-hand"/>
    <property type="match status" value="1"/>
</dbReference>
<reference evidence="9 10" key="1">
    <citation type="journal article" date="2007" name="Science">
        <title>Sea anemone genome reveals ancestral eumetazoan gene repertoire and genomic organization.</title>
        <authorList>
            <person name="Putnam N.H."/>
            <person name="Srivastava M."/>
            <person name="Hellsten U."/>
            <person name="Dirks B."/>
            <person name="Chapman J."/>
            <person name="Salamov A."/>
            <person name="Terry A."/>
            <person name="Shapiro H."/>
            <person name="Lindquist E."/>
            <person name="Kapitonov V.V."/>
            <person name="Jurka J."/>
            <person name="Genikhovich G."/>
            <person name="Grigoriev I.V."/>
            <person name="Lucas S.M."/>
            <person name="Steele R.E."/>
            <person name="Finnerty J.R."/>
            <person name="Technau U."/>
            <person name="Martindale M.Q."/>
            <person name="Rokhsar D.S."/>
        </authorList>
    </citation>
    <scope>NUCLEOTIDE SEQUENCE [LARGE SCALE GENOMIC DNA]</scope>
    <source>
        <strain evidence="10">CH2 X CH6</strain>
    </source>
</reference>
<evidence type="ECO:0000256" key="2">
    <source>
        <dbReference type="ARBA" id="ARBA00022525"/>
    </source>
</evidence>
<dbReference type="PANTHER" id="PTHR13866">
    <property type="entry name" value="SPARC OSTEONECTIN"/>
    <property type="match status" value="1"/>
</dbReference>
<sequence length="211" mass="23978">MELQIKGCLLFLVAFIFVVSICPRGRECIIGEDGNSTSCECSAVCSSEHAPVCSVFYTDHASECEMHKQACDFGFFTAVKHKGKCTKKGSNIIGRQCPVERLLDFHSRYLEWLLVAYKESKHAVMDSRVALEGILDEEIKRIIMWEFDNQDANRNDQLDEHEVKSMIDLREPCMVGFMDACDFDGHPGITRHEWNACFPTRLEGQKEGMVV</sequence>
<evidence type="ECO:0000259" key="8">
    <source>
        <dbReference type="SMART" id="SM00280"/>
    </source>
</evidence>
<feature type="domain" description="Kazal-like" evidence="8">
    <location>
        <begin position="40"/>
        <end position="85"/>
    </location>
</feature>
<evidence type="ECO:0000313" key="10">
    <source>
        <dbReference type="Proteomes" id="UP000001593"/>
    </source>
</evidence>
<protein>
    <recommendedName>
        <fullName evidence="8">Kazal-like domain-containing protein</fullName>
    </recommendedName>
</protein>
<dbReference type="InterPro" id="IPR011992">
    <property type="entry name" value="EF-hand-dom_pair"/>
</dbReference>
<dbReference type="PhylomeDB" id="A7RHQ6"/>
<keyword evidence="3 7" id="KW-0732">Signal</keyword>
<keyword evidence="5" id="KW-1015">Disulfide bond</keyword>
<keyword evidence="4" id="KW-0106">Calcium</keyword>
<evidence type="ECO:0000256" key="6">
    <source>
        <dbReference type="ARBA" id="ARBA00023180"/>
    </source>
</evidence>
<dbReference type="GO" id="GO:0050840">
    <property type="term" value="F:extracellular matrix binding"/>
    <property type="evidence" value="ECO:0000318"/>
    <property type="project" value="GO_Central"/>
</dbReference>
<accession>A7RHQ6</accession>
<dbReference type="PROSITE" id="PS00018">
    <property type="entry name" value="EF_HAND_1"/>
    <property type="match status" value="1"/>
</dbReference>
<keyword evidence="10" id="KW-1185">Reference proteome</keyword>
<dbReference type="InterPro" id="IPR036058">
    <property type="entry name" value="Kazal_dom_sf"/>
</dbReference>
<dbReference type="SUPFAM" id="SSF100895">
    <property type="entry name" value="Kazal-type serine protease inhibitors"/>
    <property type="match status" value="1"/>
</dbReference>
<dbReference type="InterPro" id="IPR018247">
    <property type="entry name" value="EF_Hand_1_Ca_BS"/>
</dbReference>
<dbReference type="PANTHER" id="PTHR13866:SF14">
    <property type="entry name" value="BM-40"/>
    <property type="match status" value="1"/>
</dbReference>
<name>A7RHQ6_NEMVE</name>
<dbReference type="HOGENOM" id="CLU_093880_0_0_1"/>
<evidence type="ECO:0000256" key="5">
    <source>
        <dbReference type="ARBA" id="ARBA00023157"/>
    </source>
</evidence>
<dbReference type="OMA" id="PKAKCTE"/>
<dbReference type="CDD" id="cd00104">
    <property type="entry name" value="KAZAL_FS"/>
    <property type="match status" value="1"/>
</dbReference>
<dbReference type="GO" id="GO:0005518">
    <property type="term" value="F:collagen binding"/>
    <property type="evidence" value="ECO:0000318"/>
    <property type="project" value="GO_Central"/>
</dbReference>